<evidence type="ECO:0000256" key="9">
    <source>
        <dbReference type="ARBA" id="ARBA00022777"/>
    </source>
</evidence>
<dbReference type="SUPFAM" id="SSF56112">
    <property type="entry name" value="Protein kinase-like (PK-like)"/>
    <property type="match status" value="1"/>
</dbReference>
<evidence type="ECO:0000256" key="15">
    <source>
        <dbReference type="ARBA" id="ARBA00047899"/>
    </source>
</evidence>
<dbReference type="PROSITE" id="PS50026">
    <property type="entry name" value="EGF_3"/>
    <property type="match status" value="1"/>
</dbReference>
<comment type="similarity">
    <text evidence="17">Belongs to the protein kinase superfamily. Ser/Thr protein kinase family.</text>
</comment>
<dbReference type="InterPro" id="IPR008271">
    <property type="entry name" value="Ser/Thr_kinase_AS"/>
</dbReference>
<evidence type="ECO:0000256" key="11">
    <source>
        <dbReference type="ARBA" id="ARBA00022989"/>
    </source>
</evidence>
<evidence type="ECO:0000256" key="7">
    <source>
        <dbReference type="ARBA" id="ARBA00022729"/>
    </source>
</evidence>
<dbReference type="InterPro" id="IPR000858">
    <property type="entry name" value="S_locus_glycoprot_dom"/>
</dbReference>
<reference evidence="27" key="1">
    <citation type="submission" date="2025-08" db="UniProtKB">
        <authorList>
            <consortium name="RefSeq"/>
        </authorList>
    </citation>
    <scope>IDENTIFICATION</scope>
</reference>
<evidence type="ECO:0000256" key="19">
    <source>
        <dbReference type="SAM" id="MobiDB-lite"/>
    </source>
</evidence>
<dbReference type="GeneID" id="105046985"/>
<comment type="catalytic activity">
    <reaction evidence="16 17">
        <text>L-seryl-[protein] + ATP = O-phospho-L-seryl-[protein] + ADP + H(+)</text>
        <dbReference type="Rhea" id="RHEA:17989"/>
        <dbReference type="Rhea" id="RHEA-COMP:9863"/>
        <dbReference type="Rhea" id="RHEA-COMP:11604"/>
        <dbReference type="ChEBI" id="CHEBI:15378"/>
        <dbReference type="ChEBI" id="CHEBI:29999"/>
        <dbReference type="ChEBI" id="CHEBI:30616"/>
        <dbReference type="ChEBI" id="CHEBI:83421"/>
        <dbReference type="ChEBI" id="CHEBI:456216"/>
        <dbReference type="EC" id="2.7.11.1"/>
    </reaction>
</comment>
<evidence type="ECO:0000256" key="17">
    <source>
        <dbReference type="PIRNR" id="PIRNR000641"/>
    </source>
</evidence>
<keyword evidence="7 21" id="KW-0732">Signal</keyword>
<evidence type="ECO:0000256" key="3">
    <source>
        <dbReference type="ARBA" id="ARBA00022527"/>
    </source>
</evidence>
<dbReference type="InterPro" id="IPR036426">
    <property type="entry name" value="Bulb-type_lectin_dom_sf"/>
</dbReference>
<keyword evidence="2" id="KW-1003">Cell membrane</keyword>
<evidence type="ECO:0000256" key="14">
    <source>
        <dbReference type="ARBA" id="ARBA00023180"/>
    </source>
</evidence>
<evidence type="ECO:0000256" key="12">
    <source>
        <dbReference type="ARBA" id="ARBA00023136"/>
    </source>
</evidence>
<dbReference type="FunFam" id="2.90.10.10:FF:000001">
    <property type="entry name" value="G-type lectin S-receptor-like serine/threonine-protein kinase"/>
    <property type="match status" value="1"/>
</dbReference>
<dbReference type="Pfam" id="PF00954">
    <property type="entry name" value="S_locus_glycop"/>
    <property type="match status" value="1"/>
</dbReference>
<evidence type="ECO:0000259" key="25">
    <source>
        <dbReference type="PROSITE" id="PS50948"/>
    </source>
</evidence>
<feature type="domain" description="EGF-like" evidence="23">
    <location>
        <begin position="285"/>
        <end position="321"/>
    </location>
</feature>
<comment type="caution">
    <text evidence="18">Lacks conserved residue(s) required for the propagation of feature annotation.</text>
</comment>
<dbReference type="GO" id="GO:0051707">
    <property type="term" value="P:response to other organism"/>
    <property type="evidence" value="ECO:0007669"/>
    <property type="project" value="UniProtKB-ARBA"/>
</dbReference>
<dbReference type="PROSITE" id="PS50011">
    <property type="entry name" value="PROTEIN_KINASE_DOM"/>
    <property type="match status" value="1"/>
</dbReference>
<dbReference type="InterPro" id="IPR001480">
    <property type="entry name" value="Bulb-type_lectin_dom"/>
</dbReference>
<dbReference type="GO" id="GO:0005886">
    <property type="term" value="C:plasma membrane"/>
    <property type="evidence" value="ECO:0007669"/>
    <property type="project" value="UniProtKB-SubCell"/>
</dbReference>
<evidence type="ECO:0000256" key="4">
    <source>
        <dbReference type="ARBA" id="ARBA00022536"/>
    </source>
</evidence>
<dbReference type="Pfam" id="PF01453">
    <property type="entry name" value="B_lectin"/>
    <property type="match status" value="1"/>
</dbReference>
<dbReference type="SMART" id="SM00220">
    <property type="entry name" value="S_TKc"/>
    <property type="match status" value="1"/>
</dbReference>
<dbReference type="PIRSF" id="PIRSF000641">
    <property type="entry name" value="SRK"/>
    <property type="match status" value="1"/>
</dbReference>
<dbReference type="RefSeq" id="XP_019707010.1">
    <property type="nucleotide sequence ID" value="XM_019851451.2"/>
</dbReference>
<evidence type="ECO:0000256" key="21">
    <source>
        <dbReference type="SAM" id="SignalP"/>
    </source>
</evidence>
<keyword evidence="12 20" id="KW-0472">Membrane</keyword>
<comment type="catalytic activity">
    <reaction evidence="15 17">
        <text>L-threonyl-[protein] + ATP = O-phospho-L-threonyl-[protein] + ADP + H(+)</text>
        <dbReference type="Rhea" id="RHEA:46608"/>
        <dbReference type="Rhea" id="RHEA-COMP:11060"/>
        <dbReference type="Rhea" id="RHEA-COMP:11605"/>
        <dbReference type="ChEBI" id="CHEBI:15378"/>
        <dbReference type="ChEBI" id="CHEBI:30013"/>
        <dbReference type="ChEBI" id="CHEBI:30616"/>
        <dbReference type="ChEBI" id="CHEBI:61977"/>
        <dbReference type="ChEBI" id="CHEBI:456216"/>
        <dbReference type="EC" id="2.7.11.1"/>
    </reaction>
</comment>
<comment type="subcellular location">
    <subcellularLocation>
        <location evidence="1">Cell membrane</location>
        <topology evidence="1">Single-pass type I membrane protein</topology>
    </subcellularLocation>
</comment>
<dbReference type="CDD" id="cd00054">
    <property type="entry name" value="EGF_CA"/>
    <property type="match status" value="1"/>
</dbReference>
<feature type="domain" description="Protein kinase" evidence="22">
    <location>
        <begin position="508"/>
        <end position="794"/>
    </location>
</feature>
<dbReference type="InterPro" id="IPR000719">
    <property type="entry name" value="Prot_kinase_dom"/>
</dbReference>
<dbReference type="FunFam" id="3.30.200.20:FF:000195">
    <property type="entry name" value="G-type lectin S-receptor-like serine/threonine-protein kinase"/>
    <property type="match status" value="1"/>
</dbReference>
<evidence type="ECO:0000313" key="26">
    <source>
        <dbReference type="Proteomes" id="UP000504607"/>
    </source>
</evidence>
<dbReference type="InterPro" id="IPR000742">
    <property type="entry name" value="EGF"/>
</dbReference>
<feature type="signal peptide" evidence="21">
    <location>
        <begin position="1"/>
        <end position="23"/>
    </location>
</feature>
<proteinExistence type="inferred from homology"/>
<dbReference type="Gene3D" id="3.30.200.20">
    <property type="entry name" value="Phosphorylase Kinase, domain 1"/>
    <property type="match status" value="1"/>
</dbReference>
<keyword evidence="11 20" id="KW-1133">Transmembrane helix</keyword>
<dbReference type="EC" id="2.7.11.1" evidence="17"/>
<keyword evidence="4 18" id="KW-0245">EGF-like domain</keyword>
<evidence type="ECO:0000313" key="27">
    <source>
        <dbReference type="RefSeq" id="XP_019707010.1"/>
    </source>
</evidence>
<dbReference type="KEGG" id="egu:105046985"/>
<keyword evidence="5 17" id="KW-0808">Transferase</keyword>
<feature type="domain" description="Apple" evidence="25">
    <location>
        <begin position="340"/>
        <end position="420"/>
    </location>
</feature>
<keyword evidence="6 20" id="KW-0812">Transmembrane</keyword>
<dbReference type="GO" id="GO:0048544">
    <property type="term" value="P:recognition of pollen"/>
    <property type="evidence" value="ECO:0007669"/>
    <property type="project" value="InterPro"/>
</dbReference>
<evidence type="ECO:0000259" key="24">
    <source>
        <dbReference type="PROSITE" id="PS50927"/>
    </source>
</evidence>
<dbReference type="SUPFAM" id="SSF51110">
    <property type="entry name" value="alpha-D-mannose-specific plant lectins"/>
    <property type="match status" value="1"/>
</dbReference>
<dbReference type="SMART" id="SM00473">
    <property type="entry name" value="PAN_AP"/>
    <property type="match status" value="1"/>
</dbReference>
<sequence>MRRPPIFPSLLFFLSTLFSYSIGGDILTPTQPLTDGQTLISAGRIFELGFFSPANSNNRYVGIWYHKVSVQTVVWVANRQHPISERKGNLSITANGTLIITDQNSTTIWSSGSSGLANPVAQLLDTGNLIIRQTSDDTHDPNSFAWQSFDHPTDTLLPSMKLGWNLTSHLNRNLTAWTSSSDPAPGYYSMAMDIQGDPEIFLWNGAHRVWRAGPWVGQRFSGVPEMKTYSMFKFDFVNDQDEIYYSFNIFNESIISRLIVNQSGVTQRMVWLEQSQMWSIFWFAPKDQCDNVSPCGPFGVCDPNNSPICDCLQGFEPKSPTNWALRDGSEGCKRKTARDCRNGTDGFVTVSDAKLPDTSGSTVDMSLNLDQCRAKCLTNCSCTAFASAKTSGDGCIIWTTELTDLRVFGFGGQDLYVRVAAADLGSASDHSHRNDIIAVVVGSVLGILLLGFICCCFWKKKKRTRRQAQSTLGSVSFASNYIDESTEGRELELPLFDLGTIAAATNNFSIQNKLGEGGFGPVYKGKLGDEQEIAVKRLAKTSVQGLDEFKNEVMLIAKLQHRNLVRLLGCCVQGEERMLIYEYMPNRSLDAFLFDKAKAALLDWRTRYHIIVGIARGILYLHQDSRFRIIHRDLKASNILLDKEMNPKISDFGMARIFGGDETEANTRRVVGTYGYMSPEYAMDGIFSVKSDVFSFGVLVLEIISGKKNRGIYLSHHHVNLPGHAWSSWKEGNGLDLVDDSIVHSFPVSEALRCIKVGLLCVQEHPEDRPTMSSVVLMLGSENTPLPDPKQPGFVSTKGPLEIDSSSSKQDSLTVNGLSVTIFEGR</sequence>
<name>A0A6J0PLG9_ELAGV</name>
<feature type="transmembrane region" description="Helical" evidence="20">
    <location>
        <begin position="436"/>
        <end position="458"/>
    </location>
</feature>
<dbReference type="GO" id="GO:0005524">
    <property type="term" value="F:ATP binding"/>
    <property type="evidence" value="ECO:0007669"/>
    <property type="project" value="UniProtKB-KW"/>
</dbReference>
<keyword evidence="14" id="KW-0325">Glycoprotein</keyword>
<evidence type="ECO:0000259" key="23">
    <source>
        <dbReference type="PROSITE" id="PS50026"/>
    </source>
</evidence>
<dbReference type="Proteomes" id="UP000504607">
    <property type="component" value="Chromosome 6"/>
</dbReference>
<organism evidence="26 27">
    <name type="scientific">Elaeis guineensis var. tenera</name>
    <name type="common">Oil palm</name>
    <dbReference type="NCBI Taxonomy" id="51953"/>
    <lineage>
        <taxon>Eukaryota</taxon>
        <taxon>Viridiplantae</taxon>
        <taxon>Streptophyta</taxon>
        <taxon>Embryophyta</taxon>
        <taxon>Tracheophyta</taxon>
        <taxon>Spermatophyta</taxon>
        <taxon>Magnoliopsida</taxon>
        <taxon>Liliopsida</taxon>
        <taxon>Arecaceae</taxon>
        <taxon>Arecoideae</taxon>
        <taxon>Cocoseae</taxon>
        <taxon>Elaeidinae</taxon>
        <taxon>Elaeis</taxon>
    </lineage>
</organism>
<dbReference type="GO" id="GO:0004674">
    <property type="term" value="F:protein serine/threonine kinase activity"/>
    <property type="evidence" value="ECO:0007669"/>
    <property type="project" value="UniProtKB-KW"/>
</dbReference>
<dbReference type="SMART" id="SM00108">
    <property type="entry name" value="B_lectin"/>
    <property type="match status" value="1"/>
</dbReference>
<keyword evidence="10 17" id="KW-0067">ATP-binding</keyword>
<evidence type="ECO:0000256" key="13">
    <source>
        <dbReference type="ARBA" id="ARBA00023157"/>
    </source>
</evidence>
<dbReference type="InterPro" id="IPR011009">
    <property type="entry name" value="Kinase-like_dom_sf"/>
</dbReference>
<evidence type="ECO:0000259" key="22">
    <source>
        <dbReference type="PROSITE" id="PS50011"/>
    </source>
</evidence>
<dbReference type="CDD" id="cd00028">
    <property type="entry name" value="B_lectin"/>
    <property type="match status" value="1"/>
</dbReference>
<evidence type="ECO:0000256" key="8">
    <source>
        <dbReference type="ARBA" id="ARBA00022741"/>
    </source>
</evidence>
<dbReference type="Pfam" id="PF08276">
    <property type="entry name" value="PAN_2"/>
    <property type="match status" value="1"/>
</dbReference>
<evidence type="ECO:0000256" key="20">
    <source>
        <dbReference type="SAM" id="Phobius"/>
    </source>
</evidence>
<evidence type="ECO:0000256" key="10">
    <source>
        <dbReference type="ARBA" id="ARBA00022840"/>
    </source>
</evidence>
<dbReference type="OrthoDB" id="741567at2759"/>
<dbReference type="Gene3D" id="1.10.510.10">
    <property type="entry name" value="Transferase(Phosphotransferase) domain 1"/>
    <property type="match status" value="1"/>
</dbReference>
<evidence type="ECO:0000256" key="2">
    <source>
        <dbReference type="ARBA" id="ARBA00022475"/>
    </source>
</evidence>
<dbReference type="Pfam" id="PF07714">
    <property type="entry name" value="PK_Tyr_Ser-Thr"/>
    <property type="match status" value="1"/>
</dbReference>
<dbReference type="InterPro" id="IPR003609">
    <property type="entry name" value="Pan_app"/>
</dbReference>
<dbReference type="PROSITE" id="PS50948">
    <property type="entry name" value="PAN"/>
    <property type="match status" value="1"/>
</dbReference>
<evidence type="ECO:0000256" key="5">
    <source>
        <dbReference type="ARBA" id="ARBA00022679"/>
    </source>
</evidence>
<dbReference type="InterPro" id="IPR021820">
    <property type="entry name" value="S-locus_recpt_kinase_C"/>
</dbReference>
<dbReference type="InterPro" id="IPR001245">
    <property type="entry name" value="Ser-Thr/Tyr_kinase_cat_dom"/>
</dbReference>
<keyword evidence="9 17" id="KW-0418">Kinase</keyword>
<dbReference type="PANTHER" id="PTHR27002">
    <property type="entry name" value="RECEPTOR-LIKE SERINE/THREONINE-PROTEIN KINASE SD1-8"/>
    <property type="match status" value="1"/>
</dbReference>
<keyword evidence="13" id="KW-1015">Disulfide bond</keyword>
<dbReference type="PANTHER" id="PTHR27002:SF181">
    <property type="entry name" value="RECEPTOR-LIKE SERINE_THREONINE-PROTEIN KINASE"/>
    <property type="match status" value="1"/>
</dbReference>
<dbReference type="PROSITE" id="PS00108">
    <property type="entry name" value="PROTEIN_KINASE_ST"/>
    <property type="match status" value="1"/>
</dbReference>
<dbReference type="CDD" id="cd14066">
    <property type="entry name" value="STKc_IRAK"/>
    <property type="match status" value="1"/>
</dbReference>
<dbReference type="InterPro" id="IPR024171">
    <property type="entry name" value="SRK-like_kinase"/>
</dbReference>
<keyword evidence="26" id="KW-1185">Reference proteome</keyword>
<dbReference type="PROSITE" id="PS50927">
    <property type="entry name" value="BULB_LECTIN"/>
    <property type="match status" value="1"/>
</dbReference>
<protein>
    <recommendedName>
        <fullName evidence="17">Receptor-like serine/threonine-protein kinase</fullName>
        <ecNumber evidence="17">2.7.11.1</ecNumber>
    </recommendedName>
</protein>
<evidence type="ECO:0000256" key="16">
    <source>
        <dbReference type="ARBA" id="ARBA00048679"/>
    </source>
</evidence>
<feature type="domain" description="Bulb-type lectin" evidence="24">
    <location>
        <begin position="24"/>
        <end position="144"/>
    </location>
</feature>
<evidence type="ECO:0000256" key="18">
    <source>
        <dbReference type="PROSITE-ProRule" id="PRU00076"/>
    </source>
</evidence>
<feature type="chain" id="PRO_5027032087" description="Receptor-like serine/threonine-protein kinase" evidence="21">
    <location>
        <begin position="24"/>
        <end position="826"/>
    </location>
</feature>
<evidence type="ECO:0000256" key="6">
    <source>
        <dbReference type="ARBA" id="ARBA00022692"/>
    </source>
</evidence>
<keyword evidence="3 17" id="KW-0723">Serine/threonine-protein kinase</keyword>
<gene>
    <name evidence="27" type="primary">LOC105046985</name>
</gene>
<dbReference type="AlphaFoldDB" id="A0A6J0PLG9"/>
<dbReference type="Gene3D" id="2.90.10.10">
    <property type="entry name" value="Bulb-type lectin domain"/>
    <property type="match status" value="1"/>
</dbReference>
<dbReference type="FunFam" id="1.10.510.10:FF:000060">
    <property type="entry name" value="G-type lectin S-receptor-like serine/threonine-protein kinase"/>
    <property type="match status" value="1"/>
</dbReference>
<keyword evidence="8 17" id="KW-0547">Nucleotide-binding</keyword>
<dbReference type="Pfam" id="PF11883">
    <property type="entry name" value="DUF3403"/>
    <property type="match status" value="1"/>
</dbReference>
<dbReference type="CDD" id="cd01098">
    <property type="entry name" value="PAN_AP_plant"/>
    <property type="match status" value="1"/>
</dbReference>
<accession>A0A6J0PLG9</accession>
<evidence type="ECO:0000256" key="1">
    <source>
        <dbReference type="ARBA" id="ARBA00004251"/>
    </source>
</evidence>
<dbReference type="InParanoid" id="A0A6J0PLG9"/>
<feature type="region of interest" description="Disordered" evidence="19">
    <location>
        <begin position="784"/>
        <end position="811"/>
    </location>
</feature>